<gene>
    <name evidence="2" type="ORF">THAOC_12820</name>
</gene>
<organism evidence="2 3">
    <name type="scientific">Thalassiosira oceanica</name>
    <name type="common">Marine diatom</name>
    <dbReference type="NCBI Taxonomy" id="159749"/>
    <lineage>
        <taxon>Eukaryota</taxon>
        <taxon>Sar</taxon>
        <taxon>Stramenopiles</taxon>
        <taxon>Ochrophyta</taxon>
        <taxon>Bacillariophyta</taxon>
        <taxon>Coscinodiscophyceae</taxon>
        <taxon>Thalassiosirophycidae</taxon>
        <taxon>Thalassiosirales</taxon>
        <taxon>Thalassiosiraceae</taxon>
        <taxon>Thalassiosira</taxon>
    </lineage>
</organism>
<protein>
    <submittedName>
        <fullName evidence="2">Uncharacterized protein</fullName>
    </submittedName>
</protein>
<sequence>MAGLTPSPPRKRQQLSRLDYSERSGLIGLPSTYQPAPTIPSTGSAYVDNESKHHVAMTLFGAVCFHPGCMTKLGRGIHTVSEKTLREHFDSKQCYCGCRPDCTNLVRDLKQDLLTIQELVQKGGAWADVLVERALPCAGVTRTKGSYCINCGLVGKPSQLTNQHFTEKNTKCSIKHLRCNGIIVNSSIISKMNIPEEVVSLIRQGKFALRWKDPQEKQIEQRMKSIGELSCDPSCKKGYVAPAGVSTHLPHPMEPTTQDFGSCQMTCAGVNPSCKKWYVAPAGVSTHLPHHTEPTTQDFGSCRMTCAGGSSLPHVQSQHHVEMTLFGAVCFHPKCKIKLGRSIHTVSEKTLREHFVSKQCYTGRRLPDCTNLVRKLKHDLTTLQELVLTGGAQADDLVDRLLPRNCVTRSRGSYCSNCGLVGKPSLLKNQHYTTKNTMCDIKHLRCDRTIVKSSIIHRMKIPEEVVSLIRLGKFPFGQLMKDPQEKQIGMRMPSIEEMSCEQSGKKEGAASLDSPSAPLPPLRHPSPTPVGVSADQPGQMEPMACQMTGAG</sequence>
<accession>K0SMQ6</accession>
<dbReference type="Proteomes" id="UP000266841">
    <property type="component" value="Unassembled WGS sequence"/>
</dbReference>
<feature type="non-terminal residue" evidence="2">
    <location>
        <position position="551"/>
    </location>
</feature>
<dbReference type="EMBL" id="AGNL01015127">
    <property type="protein sequence ID" value="EJK66269.1"/>
    <property type="molecule type" value="Genomic_DNA"/>
</dbReference>
<comment type="caution">
    <text evidence="2">The sequence shown here is derived from an EMBL/GenBank/DDBJ whole genome shotgun (WGS) entry which is preliminary data.</text>
</comment>
<evidence type="ECO:0000256" key="1">
    <source>
        <dbReference type="SAM" id="MobiDB-lite"/>
    </source>
</evidence>
<dbReference type="AlphaFoldDB" id="K0SMQ6"/>
<evidence type="ECO:0000313" key="2">
    <source>
        <dbReference type="EMBL" id="EJK66269.1"/>
    </source>
</evidence>
<feature type="region of interest" description="Disordered" evidence="1">
    <location>
        <begin position="497"/>
        <end position="551"/>
    </location>
</feature>
<feature type="compositionally biased region" description="Pro residues" evidence="1">
    <location>
        <begin position="517"/>
        <end position="528"/>
    </location>
</feature>
<proteinExistence type="predicted"/>
<reference evidence="2 3" key="1">
    <citation type="journal article" date="2012" name="Genome Biol.">
        <title>Genome and low-iron response of an oceanic diatom adapted to chronic iron limitation.</title>
        <authorList>
            <person name="Lommer M."/>
            <person name="Specht M."/>
            <person name="Roy A.S."/>
            <person name="Kraemer L."/>
            <person name="Andreson R."/>
            <person name="Gutowska M.A."/>
            <person name="Wolf J."/>
            <person name="Bergner S.V."/>
            <person name="Schilhabel M.B."/>
            <person name="Klostermeier U.C."/>
            <person name="Beiko R.G."/>
            <person name="Rosenstiel P."/>
            <person name="Hippler M."/>
            <person name="Laroche J."/>
        </authorList>
    </citation>
    <scope>NUCLEOTIDE SEQUENCE [LARGE SCALE GENOMIC DNA]</scope>
    <source>
        <strain evidence="2 3">CCMP1005</strain>
    </source>
</reference>
<keyword evidence="3" id="KW-1185">Reference proteome</keyword>
<name>K0SMQ6_THAOC</name>
<evidence type="ECO:0000313" key="3">
    <source>
        <dbReference type="Proteomes" id="UP000266841"/>
    </source>
</evidence>